<gene>
    <name evidence="2" type="ORF">M440DRAFT_1100420</name>
</gene>
<feature type="region of interest" description="Disordered" evidence="1">
    <location>
        <begin position="1"/>
        <end position="20"/>
    </location>
</feature>
<organism evidence="2 3">
    <name type="scientific">Trichoderma longibrachiatum ATCC 18648</name>
    <dbReference type="NCBI Taxonomy" id="983965"/>
    <lineage>
        <taxon>Eukaryota</taxon>
        <taxon>Fungi</taxon>
        <taxon>Dikarya</taxon>
        <taxon>Ascomycota</taxon>
        <taxon>Pezizomycotina</taxon>
        <taxon>Sordariomycetes</taxon>
        <taxon>Hypocreomycetidae</taxon>
        <taxon>Hypocreales</taxon>
        <taxon>Hypocreaceae</taxon>
        <taxon>Trichoderma</taxon>
    </lineage>
</organism>
<proteinExistence type="predicted"/>
<sequence>MLPRIGRMDNQAVPRHNSSSLPLSPMCCTQLLEPTAFSSVSCFFPTLQMSSSPLASPRRSHPQAFLESSSSPVIHAAWPSFHASLLFPGWLADVAHTVHMHVAYNTCTYTEHIHSTLVLLTAAMNNRLLAGSIG</sequence>
<evidence type="ECO:0000313" key="3">
    <source>
        <dbReference type="Proteomes" id="UP000240760"/>
    </source>
</evidence>
<evidence type="ECO:0000256" key="1">
    <source>
        <dbReference type="SAM" id="MobiDB-lite"/>
    </source>
</evidence>
<protein>
    <submittedName>
        <fullName evidence="2">Uncharacterized protein</fullName>
    </submittedName>
</protein>
<dbReference type="Proteomes" id="UP000240760">
    <property type="component" value="Unassembled WGS sequence"/>
</dbReference>
<name>A0A2T4BS65_TRILO</name>
<evidence type="ECO:0000313" key="2">
    <source>
        <dbReference type="EMBL" id="PTB72157.1"/>
    </source>
</evidence>
<keyword evidence="3" id="KW-1185">Reference proteome</keyword>
<dbReference type="AlphaFoldDB" id="A0A2T4BS65"/>
<dbReference type="EMBL" id="KZ679143">
    <property type="protein sequence ID" value="PTB72157.1"/>
    <property type="molecule type" value="Genomic_DNA"/>
</dbReference>
<reference evidence="2 3" key="1">
    <citation type="submission" date="2016-07" db="EMBL/GenBank/DDBJ databases">
        <title>Multiple horizontal gene transfer events from other fungi enriched the ability of initially mycotrophic Trichoderma (Ascomycota) to feed on dead plant biomass.</title>
        <authorList>
            <consortium name="DOE Joint Genome Institute"/>
            <person name="Aerts A."/>
            <person name="Atanasova L."/>
            <person name="Chenthamara K."/>
            <person name="Zhang J."/>
            <person name="Grujic M."/>
            <person name="Henrissat B."/>
            <person name="Kuo A."/>
            <person name="Salamov A."/>
            <person name="Lipzen A."/>
            <person name="Labutti K."/>
            <person name="Barry K."/>
            <person name="Miao Y."/>
            <person name="Rahimi M.J."/>
            <person name="Shen Q."/>
            <person name="Grigoriev I.V."/>
            <person name="Kubicek C.P."/>
            <person name="Druzhinina I.S."/>
        </authorList>
    </citation>
    <scope>NUCLEOTIDE SEQUENCE [LARGE SCALE GENOMIC DNA]</scope>
    <source>
        <strain evidence="2 3">ATCC 18648</strain>
    </source>
</reference>
<accession>A0A2T4BS65</accession>